<comment type="similarity">
    <text evidence="1">Belongs to the AB hydrolase superfamily. AB hydrolase 4 family.</text>
</comment>
<dbReference type="Gramene" id="Psat06G0520600-T2">
    <property type="protein sequence ID" value="KAI5400187.1"/>
    <property type="gene ID" value="KIW84_065206"/>
</dbReference>
<dbReference type="InterPro" id="IPR029058">
    <property type="entry name" value="AB_hydrolase_fold"/>
</dbReference>
<gene>
    <name evidence="3" type="ORF">KIW84_065206</name>
</gene>
<sequence length="188" mass="21186">MYSYVLQALSIRDFDDHATRLFAKYETVDTYYRRCSSTPYVKSVSIPLLCISALDDPVCTKEAIPWDECRLNKNIVLATVKHGGHLAFFEGITASSLWWVRAANEFLDVLHSSHYMHQQKKLYHLGALSGAFLVVELLFSLLMAMQISKPNAPLDSSIDQSPYINVTEDGLVAGLNNEPTTEIQKKNK</sequence>
<dbReference type="InterPro" id="IPR050960">
    <property type="entry name" value="AB_hydrolase_4_sf"/>
</dbReference>
<keyword evidence="2" id="KW-1133">Transmembrane helix</keyword>
<organism evidence="3 4">
    <name type="scientific">Pisum sativum</name>
    <name type="common">Garden pea</name>
    <name type="synonym">Lathyrus oleraceus</name>
    <dbReference type="NCBI Taxonomy" id="3888"/>
    <lineage>
        <taxon>Eukaryota</taxon>
        <taxon>Viridiplantae</taxon>
        <taxon>Streptophyta</taxon>
        <taxon>Embryophyta</taxon>
        <taxon>Tracheophyta</taxon>
        <taxon>Spermatophyta</taxon>
        <taxon>Magnoliopsida</taxon>
        <taxon>eudicotyledons</taxon>
        <taxon>Gunneridae</taxon>
        <taxon>Pentapetalae</taxon>
        <taxon>rosids</taxon>
        <taxon>fabids</taxon>
        <taxon>Fabales</taxon>
        <taxon>Fabaceae</taxon>
        <taxon>Papilionoideae</taxon>
        <taxon>50 kb inversion clade</taxon>
        <taxon>NPAAA clade</taxon>
        <taxon>Hologalegina</taxon>
        <taxon>IRL clade</taxon>
        <taxon>Fabeae</taxon>
        <taxon>Lathyrus</taxon>
    </lineage>
</organism>
<proteinExistence type="inferred from homology"/>
<keyword evidence="4" id="KW-1185">Reference proteome</keyword>
<dbReference type="PANTHER" id="PTHR10794:SF63">
    <property type="entry name" value="ALPHA_BETA HYDROLASE 1, ISOFORM A"/>
    <property type="match status" value="1"/>
</dbReference>
<dbReference type="GO" id="GO:0047372">
    <property type="term" value="F:monoacylglycerol lipase activity"/>
    <property type="evidence" value="ECO:0007669"/>
    <property type="project" value="TreeGrafter"/>
</dbReference>
<feature type="transmembrane region" description="Helical" evidence="2">
    <location>
        <begin position="122"/>
        <end position="145"/>
    </location>
</feature>
<reference evidence="3 4" key="1">
    <citation type="journal article" date="2022" name="Nat. Genet.">
        <title>Improved pea reference genome and pan-genome highlight genomic features and evolutionary characteristics.</title>
        <authorList>
            <person name="Yang T."/>
            <person name="Liu R."/>
            <person name="Luo Y."/>
            <person name="Hu S."/>
            <person name="Wang D."/>
            <person name="Wang C."/>
            <person name="Pandey M.K."/>
            <person name="Ge S."/>
            <person name="Xu Q."/>
            <person name="Li N."/>
            <person name="Li G."/>
            <person name="Huang Y."/>
            <person name="Saxena R.K."/>
            <person name="Ji Y."/>
            <person name="Li M."/>
            <person name="Yan X."/>
            <person name="He Y."/>
            <person name="Liu Y."/>
            <person name="Wang X."/>
            <person name="Xiang C."/>
            <person name="Varshney R.K."/>
            <person name="Ding H."/>
            <person name="Gao S."/>
            <person name="Zong X."/>
        </authorList>
    </citation>
    <scope>NUCLEOTIDE SEQUENCE [LARGE SCALE GENOMIC DNA]</scope>
    <source>
        <strain evidence="3 4">cv. Zhongwan 6</strain>
    </source>
</reference>
<dbReference type="GO" id="GO:0034338">
    <property type="term" value="F:short-chain carboxylesterase activity"/>
    <property type="evidence" value="ECO:0007669"/>
    <property type="project" value="TreeGrafter"/>
</dbReference>
<accession>A0A9D4WEP4</accession>
<dbReference type="PANTHER" id="PTHR10794">
    <property type="entry name" value="ABHYDROLASE DOMAIN-CONTAINING PROTEIN"/>
    <property type="match status" value="1"/>
</dbReference>
<keyword evidence="2" id="KW-0472">Membrane</keyword>
<evidence type="ECO:0000313" key="4">
    <source>
        <dbReference type="Proteomes" id="UP001058974"/>
    </source>
</evidence>
<dbReference type="SUPFAM" id="SSF53474">
    <property type="entry name" value="alpha/beta-Hydrolases"/>
    <property type="match status" value="1"/>
</dbReference>
<evidence type="ECO:0000256" key="2">
    <source>
        <dbReference type="SAM" id="Phobius"/>
    </source>
</evidence>
<dbReference type="AlphaFoldDB" id="A0A9D4WEP4"/>
<keyword evidence="2" id="KW-0812">Transmembrane</keyword>
<dbReference type="Proteomes" id="UP001058974">
    <property type="component" value="Chromosome 6"/>
</dbReference>
<evidence type="ECO:0000313" key="3">
    <source>
        <dbReference type="EMBL" id="KAI5400187.1"/>
    </source>
</evidence>
<comment type="caution">
    <text evidence="3">The sequence shown here is derived from an EMBL/GenBank/DDBJ whole genome shotgun (WGS) entry which is preliminary data.</text>
</comment>
<dbReference type="EMBL" id="JAMSHJ010000006">
    <property type="protein sequence ID" value="KAI5400187.1"/>
    <property type="molecule type" value="Genomic_DNA"/>
</dbReference>
<evidence type="ECO:0000256" key="1">
    <source>
        <dbReference type="ARBA" id="ARBA00010884"/>
    </source>
</evidence>
<name>A0A9D4WEP4_PEA</name>
<protein>
    <submittedName>
        <fullName evidence="3">Uncharacterized protein</fullName>
    </submittedName>
</protein>